<dbReference type="PANTHER" id="PTHR36152:SF5">
    <property type="entry name" value="PROTEIN HCP1"/>
    <property type="match status" value="1"/>
</dbReference>
<dbReference type="eggNOG" id="COG3157">
    <property type="taxonomic scope" value="Bacteria"/>
</dbReference>
<dbReference type="Pfam" id="PF05638">
    <property type="entry name" value="T6SS_HCP"/>
    <property type="match status" value="1"/>
</dbReference>
<evidence type="ECO:0000313" key="2">
    <source>
        <dbReference type="Proteomes" id="UP000019089"/>
    </source>
</evidence>
<dbReference type="SUPFAM" id="SSF141452">
    <property type="entry name" value="Hcp1-like"/>
    <property type="match status" value="1"/>
</dbReference>
<dbReference type="KEGG" id="psyr:N018_02520"/>
<evidence type="ECO:0000313" key="1">
    <source>
        <dbReference type="EMBL" id="AHG39181.1"/>
    </source>
</evidence>
<dbReference type="RefSeq" id="WP_025388772.1">
    <property type="nucleotide sequence ID" value="NZ_CP007014.1"/>
</dbReference>
<dbReference type="Gene3D" id="2.30.110.20">
    <property type="entry name" value="Hcp1-like"/>
    <property type="match status" value="1"/>
</dbReference>
<proteinExistence type="predicted"/>
<dbReference type="AlphaFoldDB" id="W0MQT5"/>
<dbReference type="STRING" id="1357279.N018_02520"/>
<dbReference type="InterPro" id="IPR008514">
    <property type="entry name" value="T6SS_Hcp"/>
</dbReference>
<accession>W0MQT5</accession>
<name>W0MQT5_PSESX</name>
<dbReference type="PANTHER" id="PTHR36152">
    <property type="entry name" value="CYTOPLASMIC PROTEIN-RELATED"/>
    <property type="match status" value="1"/>
</dbReference>
<dbReference type="NCBIfam" id="TIGR03344">
    <property type="entry name" value="VI_effect_Hcp1"/>
    <property type="match status" value="1"/>
</dbReference>
<dbReference type="Proteomes" id="UP000019089">
    <property type="component" value="Chromosome"/>
</dbReference>
<dbReference type="HOGENOM" id="CLU_112762_0_1_6"/>
<reference evidence="1 2" key="1">
    <citation type="submission" date="2013-12" db="EMBL/GenBank/DDBJ databases">
        <title>Interactions Between Genome Architecture and Virulence Genes in Pseudomonas syringae, strain CC1557 as a model.</title>
        <authorList>
            <person name="Baltrus D."/>
            <person name="Hockett K."/>
            <person name="Karlsrud E."/>
            <person name="Dougherty K."/>
            <person name="Nishimura M."/>
        </authorList>
    </citation>
    <scope>NUCLEOTIDE SEQUENCE [LARGE SCALE GENOMIC DNA]</scope>
    <source>
        <strain evidence="1 2">CC1557</strain>
    </source>
</reference>
<protein>
    <submittedName>
        <fullName evidence="1">Hcp1 family type VI secretion system effector</fullName>
    </submittedName>
</protein>
<dbReference type="EMBL" id="CP007014">
    <property type="protein sequence ID" value="AHG39181.1"/>
    <property type="molecule type" value="Genomic_DNA"/>
</dbReference>
<gene>
    <name evidence="1" type="ORF">N018_02520</name>
</gene>
<dbReference type="InterPro" id="IPR036624">
    <property type="entry name" value="Hcp1-lik_sf"/>
</dbReference>
<organism evidence="1 2">
    <name type="scientific">Pseudomonas syringae CC1557</name>
    <dbReference type="NCBI Taxonomy" id="1357279"/>
    <lineage>
        <taxon>Bacteria</taxon>
        <taxon>Pseudomonadati</taxon>
        <taxon>Pseudomonadota</taxon>
        <taxon>Gammaproteobacteria</taxon>
        <taxon>Pseudomonadales</taxon>
        <taxon>Pseudomonadaceae</taxon>
        <taxon>Pseudomonas</taxon>
        <taxon>Pseudomonas syringae</taxon>
    </lineage>
</organism>
<dbReference type="InterPro" id="IPR053165">
    <property type="entry name" value="HSI-I_assembly_Hcp1"/>
</dbReference>
<sequence length="167" mass="18385">MAFDTFLWIDGLDGDSSDSEHKNWIEITAYNLAATQAVSRTASSAGGATVGRVYLSHFSIVKRVDIATPKILEACCSGQHFKKIIMSVHRAGGEKQKYLEVVFEEVIISGIHSGNIFDPAASSFPEDVVWFDYAKVNIVYSQQSRTTGLIMGKISAGWDQIRNNTYA</sequence>